<sequence>MPAYVYKVTKRDPMTHWYDDYERSDHGAVESAYLAAVAAFGRETGIARLAIREPQVVGWVNFGLDPPVEGDGLTGLFPPDLAGFHDGAQIDLAVGLELVRVMLRENGAWCRLELDDRFLVHVGYDQYMYVGSEVPCPVAVAEARKLGLFVEPIPESPWAYEFEDTDERRPADDAFWTEVGAQAEAHGSLLLEATAVVNRPAFHRLTPGALATVRDQLAPRTMLAVWPDLSSDVGAVLGDLPGGLFTMVWQDQQGRINQQVCDDRLHDELRAMVSGARAATIIYSNGIAMLARAIVADPDGVVRARWAFRADG</sequence>
<proteinExistence type="predicted"/>
<evidence type="ECO:0008006" key="3">
    <source>
        <dbReference type="Google" id="ProtNLM"/>
    </source>
</evidence>
<comment type="caution">
    <text evidence="1">The sequence shown here is derived from an EMBL/GenBank/DDBJ whole genome shotgun (WGS) entry which is preliminary data.</text>
</comment>
<protein>
    <recommendedName>
        <fullName evidence="3">RNA-binding protein</fullName>
    </recommendedName>
</protein>
<evidence type="ECO:0000313" key="2">
    <source>
        <dbReference type="Proteomes" id="UP001501470"/>
    </source>
</evidence>
<dbReference type="Proteomes" id="UP001501470">
    <property type="component" value="Unassembled WGS sequence"/>
</dbReference>
<evidence type="ECO:0000313" key="1">
    <source>
        <dbReference type="EMBL" id="GAA1535794.1"/>
    </source>
</evidence>
<keyword evidence="2" id="KW-1185">Reference proteome</keyword>
<accession>A0ABP4M1T2</accession>
<dbReference type="EMBL" id="BAAAQD010000013">
    <property type="protein sequence ID" value="GAA1535794.1"/>
    <property type="molecule type" value="Genomic_DNA"/>
</dbReference>
<name>A0ABP4M1T2_9ACTN</name>
<reference evidence="2" key="1">
    <citation type="journal article" date="2019" name="Int. J. Syst. Evol. Microbiol.">
        <title>The Global Catalogue of Microorganisms (GCM) 10K type strain sequencing project: providing services to taxonomists for standard genome sequencing and annotation.</title>
        <authorList>
            <consortium name="The Broad Institute Genomics Platform"/>
            <consortium name="The Broad Institute Genome Sequencing Center for Infectious Disease"/>
            <person name="Wu L."/>
            <person name="Ma J."/>
        </authorList>
    </citation>
    <scope>NUCLEOTIDE SEQUENCE [LARGE SCALE GENOMIC DNA]</scope>
    <source>
        <strain evidence="2">JCM 15933</strain>
    </source>
</reference>
<gene>
    <name evidence="1" type="ORF">GCM10009827_062680</name>
</gene>
<organism evidence="1 2">
    <name type="scientific">Dactylosporangium maewongense</name>
    <dbReference type="NCBI Taxonomy" id="634393"/>
    <lineage>
        <taxon>Bacteria</taxon>
        <taxon>Bacillati</taxon>
        <taxon>Actinomycetota</taxon>
        <taxon>Actinomycetes</taxon>
        <taxon>Micromonosporales</taxon>
        <taxon>Micromonosporaceae</taxon>
        <taxon>Dactylosporangium</taxon>
    </lineage>
</organism>